<dbReference type="Gene3D" id="2.40.330.10">
    <property type="entry name" value="DNA-binding pseudobarrel domain"/>
    <property type="match status" value="1"/>
</dbReference>
<sequence>YSATVRAKFGDELSSVARLTVPNGYIWRVDIRKDEGKVWLDDGWQEFMEYHLICVGFSVVFQYEKISNF</sequence>
<dbReference type="GO" id="GO:0003677">
    <property type="term" value="F:DNA binding"/>
    <property type="evidence" value="ECO:0007669"/>
    <property type="project" value="UniProtKB-KW"/>
</dbReference>
<evidence type="ECO:0000259" key="6">
    <source>
        <dbReference type="PROSITE" id="PS50863"/>
    </source>
</evidence>
<feature type="domain" description="TF-B3" evidence="6">
    <location>
        <begin position="1"/>
        <end position="69"/>
    </location>
</feature>
<dbReference type="GO" id="GO:0005634">
    <property type="term" value="C:nucleus"/>
    <property type="evidence" value="ECO:0007669"/>
    <property type="project" value="UniProtKB-SubCell"/>
</dbReference>
<organism evidence="7 8">
    <name type="scientific">Citrus sinensis</name>
    <name type="common">Sweet orange</name>
    <name type="synonym">Citrus aurantium var. sinensis</name>
    <dbReference type="NCBI Taxonomy" id="2711"/>
    <lineage>
        <taxon>Eukaryota</taxon>
        <taxon>Viridiplantae</taxon>
        <taxon>Streptophyta</taxon>
        <taxon>Embryophyta</taxon>
        <taxon>Tracheophyta</taxon>
        <taxon>Spermatophyta</taxon>
        <taxon>Magnoliopsida</taxon>
        <taxon>eudicotyledons</taxon>
        <taxon>Gunneridae</taxon>
        <taxon>Pentapetalae</taxon>
        <taxon>rosids</taxon>
        <taxon>malvids</taxon>
        <taxon>Sapindales</taxon>
        <taxon>Rutaceae</taxon>
        <taxon>Aurantioideae</taxon>
        <taxon>Citrus</taxon>
    </lineage>
</organism>
<dbReference type="SUPFAM" id="SSF101936">
    <property type="entry name" value="DNA-binding pseudobarrel domain"/>
    <property type="match status" value="1"/>
</dbReference>
<feature type="non-terminal residue" evidence="7">
    <location>
        <position position="1"/>
    </location>
</feature>
<dbReference type="Pfam" id="PF02362">
    <property type="entry name" value="B3"/>
    <property type="match status" value="1"/>
</dbReference>
<keyword evidence="4" id="KW-0804">Transcription</keyword>
<keyword evidence="2" id="KW-0805">Transcription regulation</keyword>
<evidence type="ECO:0000313" key="8">
    <source>
        <dbReference type="Proteomes" id="UP000027120"/>
    </source>
</evidence>
<comment type="subcellular location">
    <subcellularLocation>
        <location evidence="1">Nucleus</location>
    </subcellularLocation>
</comment>
<dbReference type="SMR" id="A0A067D935"/>
<dbReference type="AlphaFoldDB" id="A0A067D935"/>
<dbReference type="EMBL" id="KK786524">
    <property type="protein sequence ID" value="KDO39509.1"/>
    <property type="molecule type" value="Genomic_DNA"/>
</dbReference>
<name>A0A067D935_CITSI</name>
<keyword evidence="5" id="KW-0539">Nucleus</keyword>
<keyword evidence="3" id="KW-0238">DNA-binding</keyword>
<evidence type="ECO:0000313" key="7">
    <source>
        <dbReference type="EMBL" id="KDO39509.1"/>
    </source>
</evidence>
<keyword evidence="8" id="KW-1185">Reference proteome</keyword>
<gene>
    <name evidence="7" type="ORF">CISIN_1g035552mg</name>
</gene>
<evidence type="ECO:0000256" key="5">
    <source>
        <dbReference type="ARBA" id="ARBA00023242"/>
    </source>
</evidence>
<dbReference type="InterPro" id="IPR050655">
    <property type="entry name" value="Plant_B3_domain"/>
</dbReference>
<dbReference type="Proteomes" id="UP000027120">
    <property type="component" value="Unassembled WGS sequence"/>
</dbReference>
<dbReference type="InterPro" id="IPR015300">
    <property type="entry name" value="DNA-bd_pseudobarrel_sf"/>
</dbReference>
<evidence type="ECO:0000256" key="1">
    <source>
        <dbReference type="ARBA" id="ARBA00004123"/>
    </source>
</evidence>
<evidence type="ECO:0000256" key="4">
    <source>
        <dbReference type="ARBA" id="ARBA00023163"/>
    </source>
</evidence>
<evidence type="ECO:0000256" key="2">
    <source>
        <dbReference type="ARBA" id="ARBA00023015"/>
    </source>
</evidence>
<proteinExistence type="predicted"/>
<evidence type="ECO:0000256" key="3">
    <source>
        <dbReference type="ARBA" id="ARBA00023125"/>
    </source>
</evidence>
<dbReference type="InterPro" id="IPR003340">
    <property type="entry name" value="B3_DNA-bd"/>
</dbReference>
<dbReference type="PANTHER" id="PTHR31920">
    <property type="entry name" value="B3 DOMAIN-CONTAINING"/>
    <property type="match status" value="1"/>
</dbReference>
<protein>
    <recommendedName>
        <fullName evidence="6">TF-B3 domain-containing protein</fullName>
    </recommendedName>
</protein>
<dbReference type="PROSITE" id="PS50863">
    <property type="entry name" value="B3"/>
    <property type="match status" value="1"/>
</dbReference>
<dbReference type="PANTHER" id="PTHR31920:SF51">
    <property type="entry name" value="BINDING PROTEIN, PUTATIVE-RELATED"/>
    <property type="match status" value="1"/>
</dbReference>
<reference evidence="7 8" key="1">
    <citation type="submission" date="2014-04" db="EMBL/GenBank/DDBJ databases">
        <authorList>
            <consortium name="International Citrus Genome Consortium"/>
            <person name="Gmitter F."/>
            <person name="Chen C."/>
            <person name="Farmerie W."/>
            <person name="Harkins T."/>
            <person name="Desany B."/>
            <person name="Mohiuddin M."/>
            <person name="Kodira C."/>
            <person name="Borodovsky M."/>
            <person name="Lomsadze A."/>
            <person name="Burns P."/>
            <person name="Jenkins J."/>
            <person name="Prochnik S."/>
            <person name="Shu S."/>
            <person name="Chapman J."/>
            <person name="Pitluck S."/>
            <person name="Schmutz J."/>
            <person name="Rokhsar D."/>
        </authorList>
    </citation>
    <scope>NUCLEOTIDE SEQUENCE</scope>
</reference>
<accession>A0A067D935</accession>